<dbReference type="InterPro" id="IPR050266">
    <property type="entry name" value="AB_hydrolase_sf"/>
</dbReference>
<dbReference type="Gene3D" id="3.40.50.1820">
    <property type="entry name" value="alpha/beta hydrolase"/>
    <property type="match status" value="1"/>
</dbReference>
<keyword evidence="4" id="KW-1185">Reference proteome</keyword>
<dbReference type="SUPFAM" id="SSF53474">
    <property type="entry name" value="alpha/beta-Hydrolases"/>
    <property type="match status" value="1"/>
</dbReference>
<comment type="caution">
    <text evidence="3">The sequence shown here is derived from an EMBL/GenBank/DDBJ whole genome shotgun (WGS) entry which is preliminary data.</text>
</comment>
<evidence type="ECO:0000259" key="2">
    <source>
        <dbReference type="Pfam" id="PF00561"/>
    </source>
</evidence>
<evidence type="ECO:0000313" key="4">
    <source>
        <dbReference type="Proteomes" id="UP001597510"/>
    </source>
</evidence>
<name>A0ABW5J3J1_9BACT</name>
<feature type="chain" id="PRO_5047187739" evidence="1">
    <location>
        <begin position="21"/>
        <end position="303"/>
    </location>
</feature>
<protein>
    <submittedName>
        <fullName evidence="3">Alpha/beta fold hydrolase</fullName>
    </submittedName>
</protein>
<keyword evidence="3" id="KW-0378">Hydrolase</keyword>
<feature type="domain" description="AB hydrolase-1" evidence="2">
    <location>
        <begin position="47"/>
        <end position="159"/>
    </location>
</feature>
<accession>A0ABW5J3J1</accession>
<sequence length="303" mass="34199">MKKTINLLASLLLLVFGANAQEKLVKVNGKNFAVYTKGLESRKANSPVLVFENGMGESLGSWDTVLDQLANTAPVFAYDRVGLGKSDKAYEMHTPEQTAENLKNILTTLNIPPPYVLVGHSLGGVYIRGFAGLYPDDVAGLVFVDPADFTETKDDWNQIFREIGVPEKRIDEMMYQRLYQSKPATARDSLRFAFWSEAKVLGDLRRTDFAELKALPMPKVSTYFFVGGKFEVPLERRSKEYDHERFFHVKNDKNMERWRALIHASGKSGALIYLTNSGHYIQRDDPNAVIANIRLLVESLNTK</sequence>
<dbReference type="PANTHER" id="PTHR43798:SF33">
    <property type="entry name" value="HYDROLASE, PUTATIVE (AFU_ORTHOLOGUE AFUA_2G14860)-RELATED"/>
    <property type="match status" value="1"/>
</dbReference>
<dbReference type="Proteomes" id="UP001597510">
    <property type="component" value="Unassembled WGS sequence"/>
</dbReference>
<evidence type="ECO:0000256" key="1">
    <source>
        <dbReference type="SAM" id="SignalP"/>
    </source>
</evidence>
<gene>
    <name evidence="3" type="ORF">ACFSR2_03490</name>
</gene>
<feature type="signal peptide" evidence="1">
    <location>
        <begin position="1"/>
        <end position="20"/>
    </location>
</feature>
<keyword evidence="1" id="KW-0732">Signal</keyword>
<dbReference type="RefSeq" id="WP_340235339.1">
    <property type="nucleotide sequence ID" value="NZ_JBBEWC010000004.1"/>
</dbReference>
<dbReference type="InterPro" id="IPR000073">
    <property type="entry name" value="AB_hydrolase_1"/>
</dbReference>
<organism evidence="3 4">
    <name type="scientific">Emticicia soli</name>
    <dbReference type="NCBI Taxonomy" id="2027878"/>
    <lineage>
        <taxon>Bacteria</taxon>
        <taxon>Pseudomonadati</taxon>
        <taxon>Bacteroidota</taxon>
        <taxon>Cytophagia</taxon>
        <taxon>Cytophagales</taxon>
        <taxon>Leadbetterellaceae</taxon>
        <taxon>Emticicia</taxon>
    </lineage>
</organism>
<dbReference type="PANTHER" id="PTHR43798">
    <property type="entry name" value="MONOACYLGLYCEROL LIPASE"/>
    <property type="match status" value="1"/>
</dbReference>
<dbReference type="InterPro" id="IPR029058">
    <property type="entry name" value="AB_hydrolase_fold"/>
</dbReference>
<evidence type="ECO:0000313" key="3">
    <source>
        <dbReference type="EMBL" id="MFD2519932.1"/>
    </source>
</evidence>
<reference evidence="4" key="1">
    <citation type="journal article" date="2019" name="Int. J. Syst. Evol. Microbiol.">
        <title>The Global Catalogue of Microorganisms (GCM) 10K type strain sequencing project: providing services to taxonomists for standard genome sequencing and annotation.</title>
        <authorList>
            <consortium name="The Broad Institute Genomics Platform"/>
            <consortium name="The Broad Institute Genome Sequencing Center for Infectious Disease"/>
            <person name="Wu L."/>
            <person name="Ma J."/>
        </authorList>
    </citation>
    <scope>NUCLEOTIDE SEQUENCE [LARGE SCALE GENOMIC DNA]</scope>
    <source>
        <strain evidence="4">KCTC 52344</strain>
    </source>
</reference>
<dbReference type="GO" id="GO:0016787">
    <property type="term" value="F:hydrolase activity"/>
    <property type="evidence" value="ECO:0007669"/>
    <property type="project" value="UniProtKB-KW"/>
</dbReference>
<dbReference type="Pfam" id="PF00561">
    <property type="entry name" value="Abhydrolase_1"/>
    <property type="match status" value="1"/>
</dbReference>
<proteinExistence type="predicted"/>
<dbReference type="EMBL" id="JBHULC010000004">
    <property type="protein sequence ID" value="MFD2519932.1"/>
    <property type="molecule type" value="Genomic_DNA"/>
</dbReference>